<dbReference type="EnsemblMetazoa" id="MESCA010284-RA">
    <property type="protein sequence ID" value="MESCA010284-PA"/>
    <property type="gene ID" value="MESCA010284"/>
</dbReference>
<reference evidence="1" key="2">
    <citation type="submission" date="2015-06" db="UniProtKB">
        <authorList>
            <consortium name="EnsemblMetazoa"/>
        </authorList>
    </citation>
    <scope>IDENTIFICATION</scope>
</reference>
<dbReference type="HOGENOM" id="CLU_1662792_0_0_1"/>
<evidence type="ECO:0000313" key="2">
    <source>
        <dbReference type="Proteomes" id="UP000015102"/>
    </source>
</evidence>
<evidence type="ECO:0000313" key="1">
    <source>
        <dbReference type="EnsemblMetazoa" id="MESCA010284-PA"/>
    </source>
</evidence>
<proteinExistence type="predicted"/>
<dbReference type="EMBL" id="CAQQ02387541">
    <property type="status" value="NOT_ANNOTATED_CDS"/>
    <property type="molecule type" value="Genomic_DNA"/>
</dbReference>
<protein>
    <submittedName>
        <fullName evidence="1">Uncharacterized protein</fullName>
    </submittedName>
</protein>
<organism evidence="1 2">
    <name type="scientific">Megaselia scalaris</name>
    <name type="common">Humpbacked fly</name>
    <name type="synonym">Phora scalaris</name>
    <dbReference type="NCBI Taxonomy" id="36166"/>
    <lineage>
        <taxon>Eukaryota</taxon>
        <taxon>Metazoa</taxon>
        <taxon>Ecdysozoa</taxon>
        <taxon>Arthropoda</taxon>
        <taxon>Hexapoda</taxon>
        <taxon>Insecta</taxon>
        <taxon>Pterygota</taxon>
        <taxon>Neoptera</taxon>
        <taxon>Endopterygota</taxon>
        <taxon>Diptera</taxon>
        <taxon>Brachycera</taxon>
        <taxon>Muscomorpha</taxon>
        <taxon>Platypezoidea</taxon>
        <taxon>Phoridae</taxon>
        <taxon>Megaseliini</taxon>
        <taxon>Megaselia</taxon>
    </lineage>
</organism>
<dbReference type="Proteomes" id="UP000015102">
    <property type="component" value="Unassembled WGS sequence"/>
</dbReference>
<accession>T1H252</accession>
<name>T1H252_MEGSC</name>
<sequence length="159" mass="18811">MMHNWKKFMTLLHERTLNGFEYDVYVGVSGYTKVPLELKHKMDFRPKRLIYYPQRIPKYIWAYLNTTSSSKEAERLIVIGVNSIFVTKGSFEDYSLCKDVCDKFKWLEPLSITRHMAAFGYMYCCHLTNNIRKLLEGFSNLHCPETMFIDPECGMYDCN</sequence>
<dbReference type="AlphaFoldDB" id="T1H252"/>
<reference evidence="2" key="1">
    <citation type="submission" date="2013-02" db="EMBL/GenBank/DDBJ databases">
        <authorList>
            <person name="Hughes D."/>
        </authorList>
    </citation>
    <scope>NUCLEOTIDE SEQUENCE</scope>
    <source>
        <strain>Durham</strain>
        <strain evidence="2">NC isolate 2 -- Noor lab</strain>
    </source>
</reference>
<keyword evidence="2" id="KW-1185">Reference proteome</keyword>
<dbReference type="STRING" id="36166.T1H252"/>